<dbReference type="PANTHER" id="PTHR43464">
    <property type="entry name" value="METHYLTRANSFERASE"/>
    <property type="match status" value="1"/>
</dbReference>
<dbReference type="Pfam" id="PF13649">
    <property type="entry name" value="Methyltransf_25"/>
    <property type="match status" value="1"/>
</dbReference>
<dbReference type="RefSeq" id="WP_167475608.1">
    <property type="nucleotide sequence ID" value="NZ_CP046172.1"/>
</dbReference>
<dbReference type="GO" id="GO:0032259">
    <property type="term" value="P:methylation"/>
    <property type="evidence" value="ECO:0007669"/>
    <property type="project" value="UniProtKB-KW"/>
</dbReference>
<dbReference type="GO" id="GO:0008168">
    <property type="term" value="F:methyltransferase activity"/>
    <property type="evidence" value="ECO:0007669"/>
    <property type="project" value="UniProtKB-KW"/>
</dbReference>
<gene>
    <name evidence="5" type="ORF">F5544_25770</name>
</gene>
<sequence>MRDQPDLASWHAWQESPWGRLRYALAETNLLRHLPPGPLRVLDIGGGDGGDALRLAAHGHRVTIADPNATMLSVAEKRAAAAGFTETVRCLPVAAGEIEDGDFDVVLCHNVIQYFDDIAAGVRTVLGPLRHGGMFSMIAVNRDSVPLITAVRRLDPATALTELDATRQRSEVFGAEFALLTAAELRGMLTDADAEVLAHYGIRSICDLQSDTVDKADPAYYADLLRLESAVTDRAPYRDIARLFQLVGTVP</sequence>
<evidence type="ECO:0000256" key="2">
    <source>
        <dbReference type="ARBA" id="ARBA00022679"/>
    </source>
</evidence>
<evidence type="ECO:0000313" key="5">
    <source>
        <dbReference type="EMBL" id="QIS13008.1"/>
    </source>
</evidence>
<organism evidence="5 6">
    <name type="scientific">Nocardia arthritidis</name>
    <dbReference type="NCBI Taxonomy" id="228602"/>
    <lineage>
        <taxon>Bacteria</taxon>
        <taxon>Bacillati</taxon>
        <taxon>Actinomycetota</taxon>
        <taxon>Actinomycetes</taxon>
        <taxon>Mycobacteriales</taxon>
        <taxon>Nocardiaceae</taxon>
        <taxon>Nocardia</taxon>
    </lineage>
</organism>
<evidence type="ECO:0000256" key="3">
    <source>
        <dbReference type="ARBA" id="ARBA00022691"/>
    </source>
</evidence>
<dbReference type="InterPro" id="IPR041698">
    <property type="entry name" value="Methyltransf_25"/>
</dbReference>
<name>A0A6G9YII7_9NOCA</name>
<dbReference type="Proteomes" id="UP000503540">
    <property type="component" value="Chromosome"/>
</dbReference>
<dbReference type="AlphaFoldDB" id="A0A6G9YII7"/>
<keyword evidence="2 5" id="KW-0808">Transferase</keyword>
<protein>
    <submittedName>
        <fullName evidence="5">Methyltransferase domain-containing protein</fullName>
    </submittedName>
</protein>
<keyword evidence="1 5" id="KW-0489">Methyltransferase</keyword>
<proteinExistence type="predicted"/>
<dbReference type="InterPro" id="IPR029063">
    <property type="entry name" value="SAM-dependent_MTases_sf"/>
</dbReference>
<evidence type="ECO:0000313" key="6">
    <source>
        <dbReference type="Proteomes" id="UP000503540"/>
    </source>
</evidence>
<dbReference type="KEGG" id="nah:F5544_25770"/>
<reference evidence="5 6" key="1">
    <citation type="journal article" date="2019" name="ACS Chem. Biol.">
        <title>Identification and Mobilization of a Cryptic Antibiotic Biosynthesis Gene Locus from a Human-Pathogenic Nocardia Isolate.</title>
        <authorList>
            <person name="Herisse M."/>
            <person name="Ishida K."/>
            <person name="Porter J.L."/>
            <person name="Howden B."/>
            <person name="Hertweck C."/>
            <person name="Stinear T.P."/>
            <person name="Pidot S.J."/>
        </authorList>
    </citation>
    <scope>NUCLEOTIDE SEQUENCE [LARGE SCALE GENOMIC DNA]</scope>
    <source>
        <strain evidence="5 6">AUSMDU00012717</strain>
    </source>
</reference>
<evidence type="ECO:0000259" key="4">
    <source>
        <dbReference type="Pfam" id="PF13649"/>
    </source>
</evidence>
<dbReference type="SUPFAM" id="SSF53335">
    <property type="entry name" value="S-adenosyl-L-methionine-dependent methyltransferases"/>
    <property type="match status" value="1"/>
</dbReference>
<dbReference type="EMBL" id="CP046172">
    <property type="protein sequence ID" value="QIS13008.1"/>
    <property type="molecule type" value="Genomic_DNA"/>
</dbReference>
<dbReference type="PANTHER" id="PTHR43464:SF19">
    <property type="entry name" value="UBIQUINONE BIOSYNTHESIS O-METHYLTRANSFERASE, MITOCHONDRIAL"/>
    <property type="match status" value="1"/>
</dbReference>
<keyword evidence="3" id="KW-0949">S-adenosyl-L-methionine</keyword>
<evidence type="ECO:0000256" key="1">
    <source>
        <dbReference type="ARBA" id="ARBA00022603"/>
    </source>
</evidence>
<feature type="domain" description="Methyltransferase" evidence="4">
    <location>
        <begin position="41"/>
        <end position="133"/>
    </location>
</feature>
<dbReference type="Gene3D" id="3.40.50.150">
    <property type="entry name" value="Vaccinia Virus protein VP39"/>
    <property type="match status" value="1"/>
</dbReference>
<keyword evidence="6" id="KW-1185">Reference proteome</keyword>
<accession>A0A6G9YII7</accession>
<dbReference type="CDD" id="cd02440">
    <property type="entry name" value="AdoMet_MTases"/>
    <property type="match status" value="1"/>
</dbReference>